<evidence type="ECO:0000313" key="1">
    <source>
        <dbReference type="EMBL" id="MBB5834543.1"/>
    </source>
</evidence>
<sequence length="95" mass="10697">MHLSWTPLTLGTGRHNGGVWRTPEGAVVKRLVRGTEQPRHHAYWRRQALVAESGLVRRTPGLRAPETLRVEEDAEGITLWMDWVEPAGPRSARPA</sequence>
<gene>
    <name evidence="1" type="ORF">HDA39_001277</name>
</gene>
<protein>
    <recommendedName>
        <fullName evidence="3">Aminoglycoside phosphotransferase</fullName>
    </recommendedName>
</protein>
<keyword evidence="2" id="KW-1185">Reference proteome</keyword>
<name>A0A7W9MT43_9ACTN</name>
<evidence type="ECO:0000313" key="2">
    <source>
        <dbReference type="Proteomes" id="UP000549971"/>
    </source>
</evidence>
<dbReference type="RefSeq" id="WP_184794298.1">
    <property type="nucleotide sequence ID" value="NZ_JACHMY010000001.1"/>
</dbReference>
<dbReference type="EMBL" id="JACHMY010000001">
    <property type="protein sequence ID" value="MBB5834543.1"/>
    <property type="molecule type" value="Genomic_DNA"/>
</dbReference>
<accession>A0A7W9MT43</accession>
<comment type="caution">
    <text evidence="1">The sequence shown here is derived from an EMBL/GenBank/DDBJ whole genome shotgun (WGS) entry which is preliminary data.</text>
</comment>
<dbReference type="Proteomes" id="UP000549971">
    <property type="component" value="Unassembled WGS sequence"/>
</dbReference>
<evidence type="ECO:0008006" key="3">
    <source>
        <dbReference type="Google" id="ProtNLM"/>
    </source>
</evidence>
<proteinExistence type="predicted"/>
<reference evidence="1 2" key="1">
    <citation type="submission" date="2020-08" db="EMBL/GenBank/DDBJ databases">
        <title>Sequencing the genomes of 1000 actinobacteria strains.</title>
        <authorList>
            <person name="Klenk H.-P."/>
        </authorList>
    </citation>
    <scope>NUCLEOTIDE SEQUENCE [LARGE SCALE GENOMIC DNA]</scope>
    <source>
        <strain evidence="1 2">DSM 28967</strain>
    </source>
</reference>
<dbReference type="AlphaFoldDB" id="A0A7W9MT43"/>
<organism evidence="1 2">
    <name type="scientific">Kribbella italica</name>
    <dbReference type="NCBI Taxonomy" id="1540520"/>
    <lineage>
        <taxon>Bacteria</taxon>
        <taxon>Bacillati</taxon>
        <taxon>Actinomycetota</taxon>
        <taxon>Actinomycetes</taxon>
        <taxon>Propionibacteriales</taxon>
        <taxon>Kribbellaceae</taxon>
        <taxon>Kribbella</taxon>
    </lineage>
</organism>